<protein>
    <submittedName>
        <fullName evidence="2">Uncharacterized protein</fullName>
    </submittedName>
</protein>
<accession>A0AC34GVC6</accession>
<dbReference type="WBParaSite" id="ES5_v2.g879.t1">
    <property type="protein sequence ID" value="ES5_v2.g879.t1"/>
    <property type="gene ID" value="ES5_v2.g879"/>
</dbReference>
<reference evidence="2" key="1">
    <citation type="submission" date="2022-11" db="UniProtKB">
        <authorList>
            <consortium name="WormBaseParasite"/>
        </authorList>
    </citation>
    <scope>IDENTIFICATION</scope>
</reference>
<name>A0AC34GVC6_9BILA</name>
<evidence type="ECO:0000313" key="2">
    <source>
        <dbReference type="WBParaSite" id="ES5_v2.g879.t1"/>
    </source>
</evidence>
<evidence type="ECO:0000313" key="1">
    <source>
        <dbReference type="Proteomes" id="UP000887579"/>
    </source>
</evidence>
<dbReference type="Proteomes" id="UP000887579">
    <property type="component" value="Unplaced"/>
</dbReference>
<organism evidence="1 2">
    <name type="scientific">Panagrolaimus sp. ES5</name>
    <dbReference type="NCBI Taxonomy" id="591445"/>
    <lineage>
        <taxon>Eukaryota</taxon>
        <taxon>Metazoa</taxon>
        <taxon>Ecdysozoa</taxon>
        <taxon>Nematoda</taxon>
        <taxon>Chromadorea</taxon>
        <taxon>Rhabditida</taxon>
        <taxon>Tylenchina</taxon>
        <taxon>Panagrolaimomorpha</taxon>
        <taxon>Panagrolaimoidea</taxon>
        <taxon>Panagrolaimidae</taxon>
        <taxon>Panagrolaimus</taxon>
    </lineage>
</organism>
<sequence length="760" mass="86233">MSDDVNISHDQLSEEIEQNNVTIGTINYDLNNLQNVAKLPHLSAKRKLQLTKPQIDAFEDERKRRNNAATKERRPSQRSSARNSRASSVATVASNVDRTFDLDDLPNMVRLPSITAKRTREWSPERISAIKAEKERRTAANKKERLKKEELDQQQLLAALSRSSINDINEAAVVQPDEDVMMAEDVLLDQLNEPGNGSANHAILDDSNIVKDMDNSNIANDLNDSNIVNDMNNGLENQIDEPLPDNDPRDGVIYISCDVVNICAEYKVVKKVDEIILIDDEPDERNIHESQPEDLVLIDGRLIDFSNLPAVKKLPYIGKHIISTLPEYRVKALREEKARRNKVNQRKRYAKKADEINERRREHHFENANEINEQRLDEINEKRRELHVENADAINEQRHAYRAQNADAINEQRQQYRGENADAINEQRQQYRGENADAINEQRQQYRGKNADAINEQRQQYRGKNADVINEQQRKRHVENADVLNEKRREEAKNYKGKPTNQLCPSRHGNFGCAAESVGHAAAPFEVGPFTMFRCATCKALLLEYEYLSRARPCCGKGKVDMDAHFKILQNPGNLIKTLTDPDHPIGKKYLKKPRAYNRQASFGTLKVGTERSPPGGAVAVRMNGQMDILLSDLWCQQNQTPSHGQLYSMLPSESQEIRSQAATDQGLDPEITTLIDNEIPHAVNITDPGIHSHRTEVPTAEQVGIMWDSNVGNPPKTRGVLLNGRDGHLVRMHPLNPNVDPALYPLLYTRGNQGYRLGI</sequence>
<proteinExistence type="predicted"/>